<dbReference type="AlphaFoldDB" id="A0A0L0KLI3"/>
<evidence type="ECO:0000256" key="2">
    <source>
        <dbReference type="ARBA" id="ARBA00022475"/>
    </source>
</evidence>
<reference evidence="12" key="1">
    <citation type="submission" date="2014-07" db="EMBL/GenBank/DDBJ databases">
        <title>Genome sequencing of plant-pathogenic Streptomyces species.</title>
        <authorList>
            <person name="Harrison J."/>
            <person name="Sapp M."/>
            <person name="Thwaites R."/>
            <person name="Studholme D.J."/>
        </authorList>
    </citation>
    <scope>NUCLEOTIDE SEQUENCE [LARGE SCALE GENOMIC DNA]</scope>
    <source>
        <strain evidence="12">NCPPB 4445</strain>
    </source>
</reference>
<evidence type="ECO:0000256" key="7">
    <source>
        <dbReference type="ARBA" id="ARBA00023306"/>
    </source>
</evidence>
<feature type="transmembrane region" description="Helical" evidence="8">
    <location>
        <begin position="34"/>
        <end position="54"/>
    </location>
</feature>
<comment type="subcellular location">
    <subcellularLocation>
        <location evidence="8">Cell membrane</location>
        <topology evidence="8">Single-pass type II membrane protein</topology>
    </subcellularLocation>
    <subcellularLocation>
        <location evidence="1">Membrane</location>
    </subcellularLocation>
    <text evidence="8">Localizes to the division septum.</text>
</comment>
<dbReference type="InterPro" id="IPR026579">
    <property type="entry name" value="FtsQ"/>
</dbReference>
<dbReference type="GO" id="GO:0032153">
    <property type="term" value="C:cell division site"/>
    <property type="evidence" value="ECO:0007669"/>
    <property type="project" value="UniProtKB-UniRule"/>
</dbReference>
<dbReference type="InterPro" id="IPR013685">
    <property type="entry name" value="POTRA_FtsQ_type"/>
</dbReference>
<keyword evidence="6 8" id="KW-0472">Membrane</keyword>
<organism evidence="11 12">
    <name type="scientific">Streptomyces acidiscabies</name>
    <dbReference type="NCBI Taxonomy" id="42234"/>
    <lineage>
        <taxon>Bacteria</taxon>
        <taxon>Bacillati</taxon>
        <taxon>Actinomycetota</taxon>
        <taxon>Actinomycetes</taxon>
        <taxon>Kitasatosporales</taxon>
        <taxon>Streptomycetaceae</taxon>
        <taxon>Streptomyces</taxon>
    </lineage>
</organism>
<dbReference type="Gene3D" id="3.10.20.310">
    <property type="entry name" value="membrane protein fhac"/>
    <property type="match status" value="1"/>
</dbReference>
<dbReference type="EMBL" id="JPPY01000040">
    <property type="protein sequence ID" value="KND38701.1"/>
    <property type="molecule type" value="Genomic_DNA"/>
</dbReference>
<dbReference type="GO" id="GO:0043093">
    <property type="term" value="P:FtsZ-dependent cytokinesis"/>
    <property type="evidence" value="ECO:0007669"/>
    <property type="project" value="UniProtKB-UniRule"/>
</dbReference>
<evidence type="ECO:0000256" key="9">
    <source>
        <dbReference type="SAM" id="MobiDB-lite"/>
    </source>
</evidence>
<evidence type="ECO:0000259" key="10">
    <source>
        <dbReference type="PROSITE" id="PS51779"/>
    </source>
</evidence>
<dbReference type="RefSeq" id="WP_050369815.1">
    <property type="nucleotide sequence ID" value="NZ_KQ257806.1"/>
</dbReference>
<evidence type="ECO:0000256" key="5">
    <source>
        <dbReference type="ARBA" id="ARBA00022989"/>
    </source>
</evidence>
<gene>
    <name evidence="8" type="primary">ftsQ</name>
    <name evidence="11" type="ORF">IQ63_06715</name>
</gene>
<keyword evidence="7 8" id="KW-0131">Cell cycle</keyword>
<evidence type="ECO:0000313" key="12">
    <source>
        <dbReference type="Proteomes" id="UP000037151"/>
    </source>
</evidence>
<keyword evidence="3 8" id="KW-0132">Cell division</keyword>
<dbReference type="InterPro" id="IPR050487">
    <property type="entry name" value="FtsQ_DivIB"/>
</dbReference>
<dbReference type="GO" id="GO:0090529">
    <property type="term" value="P:cell septum assembly"/>
    <property type="evidence" value="ECO:0007669"/>
    <property type="project" value="InterPro"/>
</dbReference>
<name>A0A0L0KLI3_9ACTN</name>
<comment type="caution">
    <text evidence="11">The sequence shown here is derived from an EMBL/GenBank/DDBJ whole genome shotgun (WGS) entry which is preliminary data.</text>
</comment>
<dbReference type="PATRIC" id="fig|42234.21.peg.1383"/>
<dbReference type="Pfam" id="PF08478">
    <property type="entry name" value="POTRA_1"/>
    <property type="match status" value="1"/>
</dbReference>
<dbReference type="InterPro" id="IPR034746">
    <property type="entry name" value="POTRA"/>
</dbReference>
<keyword evidence="4 8" id="KW-0812">Transmembrane</keyword>
<dbReference type="GO" id="GO:0005886">
    <property type="term" value="C:plasma membrane"/>
    <property type="evidence" value="ECO:0007669"/>
    <property type="project" value="UniProtKB-SubCell"/>
</dbReference>
<keyword evidence="5 8" id="KW-1133">Transmembrane helix</keyword>
<comment type="function">
    <text evidence="8">Essential cell division protein.</text>
</comment>
<dbReference type="Proteomes" id="UP000037151">
    <property type="component" value="Unassembled WGS sequence"/>
</dbReference>
<evidence type="ECO:0000256" key="4">
    <source>
        <dbReference type="ARBA" id="ARBA00022692"/>
    </source>
</evidence>
<accession>A0A0L0KLI3</accession>
<evidence type="ECO:0000256" key="6">
    <source>
        <dbReference type="ARBA" id="ARBA00023136"/>
    </source>
</evidence>
<feature type="region of interest" description="Disordered" evidence="9">
    <location>
        <begin position="1"/>
        <end position="23"/>
    </location>
</feature>
<protein>
    <recommendedName>
        <fullName evidence="8">Cell division protein FtsQ</fullName>
    </recommendedName>
</protein>
<evidence type="ECO:0000256" key="3">
    <source>
        <dbReference type="ARBA" id="ARBA00022618"/>
    </source>
</evidence>
<dbReference type="PROSITE" id="PS51779">
    <property type="entry name" value="POTRA"/>
    <property type="match status" value="1"/>
</dbReference>
<dbReference type="PANTHER" id="PTHR37820">
    <property type="entry name" value="CELL DIVISION PROTEIN DIVIB"/>
    <property type="match status" value="1"/>
</dbReference>
<feature type="domain" description="POTRA" evidence="10">
    <location>
        <begin position="59"/>
        <end position="128"/>
    </location>
</feature>
<keyword evidence="2 8" id="KW-1003">Cell membrane</keyword>
<dbReference type="OrthoDB" id="9790760at2"/>
<evidence type="ECO:0000256" key="1">
    <source>
        <dbReference type="ARBA" id="ARBA00004370"/>
    </source>
</evidence>
<proteinExistence type="inferred from homology"/>
<evidence type="ECO:0000256" key="8">
    <source>
        <dbReference type="HAMAP-Rule" id="MF_00911"/>
    </source>
</evidence>
<comment type="similarity">
    <text evidence="8">Belongs to the FtsQ/DivIB family. FtsQ subfamily.</text>
</comment>
<dbReference type="PANTHER" id="PTHR37820:SF1">
    <property type="entry name" value="CELL DIVISION PROTEIN FTSQ"/>
    <property type="match status" value="1"/>
</dbReference>
<evidence type="ECO:0000313" key="11">
    <source>
        <dbReference type="EMBL" id="KND38701.1"/>
    </source>
</evidence>
<dbReference type="HAMAP" id="MF_00911">
    <property type="entry name" value="FtsQ_subfam"/>
    <property type="match status" value="1"/>
</dbReference>
<sequence>MAGGPSTVERGTERRQGPPGPPLVRRLGPRRLRVIAISTVAAVLLGAGGVWVLYGSPWLRVEDVSVSGTDVLTPQQVQDAAQVPLDTPLVSIDTDEIAARLERALPRIGEVDVARSWPHGVTVEVTERTPVLLIRHGSGYTEVDDEGVRFATVPQPPKGAPLLELSLANSGSTAASLRRFSEDRLVREAVRTAGSLPAGVLKTTKTVKVRSYDDISLDLTDGRTVDWGSAEKGAAKARTLSALMKAAPDARHFDVSVPTAPASSGS</sequence>